<gene>
    <name evidence="2" type="ORF">MMIC_P1211</name>
</gene>
<keyword evidence="1" id="KW-0812">Transmembrane</keyword>
<organism evidence="2 3">
    <name type="scientific">Mariprofundus micogutta</name>
    <dbReference type="NCBI Taxonomy" id="1921010"/>
    <lineage>
        <taxon>Bacteria</taxon>
        <taxon>Pseudomonadati</taxon>
        <taxon>Pseudomonadota</taxon>
        <taxon>Candidatius Mariprofundia</taxon>
        <taxon>Mariprofundales</taxon>
        <taxon>Mariprofundaceae</taxon>
        <taxon>Mariprofundus</taxon>
    </lineage>
</organism>
<dbReference type="RefSeq" id="WP_072659569.1">
    <property type="nucleotide sequence ID" value="NZ_BDFD01000008.1"/>
</dbReference>
<evidence type="ECO:0008006" key="4">
    <source>
        <dbReference type="Google" id="ProtNLM"/>
    </source>
</evidence>
<dbReference type="Proteomes" id="UP000231632">
    <property type="component" value="Unassembled WGS sequence"/>
</dbReference>
<feature type="transmembrane region" description="Helical" evidence="1">
    <location>
        <begin position="92"/>
        <end position="125"/>
    </location>
</feature>
<protein>
    <recommendedName>
        <fullName evidence="4">Rod shape-determining protein MreD</fullName>
    </recommendedName>
</protein>
<keyword evidence="1" id="KW-1133">Transmembrane helix</keyword>
<proteinExistence type="predicted"/>
<keyword evidence="3" id="KW-1185">Reference proteome</keyword>
<evidence type="ECO:0000313" key="3">
    <source>
        <dbReference type="Proteomes" id="UP000231632"/>
    </source>
</evidence>
<evidence type="ECO:0000313" key="2">
    <source>
        <dbReference type="EMBL" id="GAV20247.1"/>
    </source>
</evidence>
<comment type="caution">
    <text evidence="2">The sequence shown here is derived from an EMBL/GenBank/DDBJ whole genome shotgun (WGS) entry which is preliminary data.</text>
</comment>
<evidence type="ECO:0000256" key="1">
    <source>
        <dbReference type="SAM" id="Phobius"/>
    </source>
</evidence>
<name>A0A1L8CMV8_9PROT</name>
<dbReference type="EMBL" id="BDFD01000008">
    <property type="protein sequence ID" value="GAV20247.1"/>
    <property type="molecule type" value="Genomic_DNA"/>
</dbReference>
<reference evidence="2 3" key="1">
    <citation type="journal article" date="2017" name="Arch. Microbiol.">
        <title>Mariprofundus micogutta sp. nov., a novel iron-oxidizing zetaproteobacterium isolated from a deep-sea hydrothermal field at the Bayonnaise knoll of the Izu-Ogasawara arc, and a description of Mariprofundales ord. nov. and Zetaproteobacteria classis nov.</title>
        <authorList>
            <person name="Makita H."/>
            <person name="Tanaka E."/>
            <person name="Mitsunobu S."/>
            <person name="Miyazaki M."/>
            <person name="Nunoura T."/>
            <person name="Uematsu K."/>
            <person name="Takaki Y."/>
            <person name="Nishi S."/>
            <person name="Shimamura S."/>
            <person name="Takai K."/>
        </authorList>
    </citation>
    <scope>NUCLEOTIDE SEQUENCE [LARGE SCALE GENOMIC DNA]</scope>
    <source>
        <strain evidence="2 3">ET2</strain>
    </source>
</reference>
<sequence>MIALTVTLISFLGMSLNLAFSASLMQPDWALALLLAAILAHRHNWIWVLPCTFLHDVILHWSFGSSFIVMALIPLAMIYFDRHLGPGIPQRVVIMAAAILSLVAWGWAMQAILLTLCLCVPVWYLLTGLYAKATA</sequence>
<keyword evidence="1" id="KW-0472">Membrane</keyword>
<dbReference type="OrthoDB" id="5295933at2"/>
<feature type="transmembrane region" description="Helical" evidence="1">
    <location>
        <begin position="58"/>
        <end position="80"/>
    </location>
</feature>
<dbReference type="STRING" id="1921010.MMIC_P1211"/>
<dbReference type="AlphaFoldDB" id="A0A1L8CMV8"/>
<accession>A0A1L8CMV8</accession>